<dbReference type="PANTHER" id="PTHR11905:SF159">
    <property type="entry name" value="ADAM METALLOPROTEASE"/>
    <property type="match status" value="1"/>
</dbReference>
<evidence type="ECO:0000256" key="1">
    <source>
        <dbReference type="ARBA" id="ARBA00022670"/>
    </source>
</evidence>
<dbReference type="Pfam" id="PF08516">
    <property type="entry name" value="ADAM_CR"/>
    <property type="match status" value="1"/>
</dbReference>
<proteinExistence type="predicted"/>
<feature type="domain" description="ADAM cysteine-rich" evidence="5">
    <location>
        <begin position="26"/>
        <end position="92"/>
    </location>
</feature>
<keyword evidence="2" id="KW-0378">Hydrolase</keyword>
<keyword evidence="6" id="KW-1185">Reference proteome</keyword>
<dbReference type="InterPro" id="IPR006586">
    <property type="entry name" value="ADAM_Cys-rich"/>
</dbReference>
<evidence type="ECO:0000256" key="3">
    <source>
        <dbReference type="ARBA" id="ARBA00022833"/>
    </source>
</evidence>
<dbReference type="RefSeq" id="XP_022258445.1">
    <property type="nucleotide sequence ID" value="XM_022402737.1"/>
</dbReference>
<sequence length="92" mass="10558">MSRSECDLPEFCNGESEFCPEDISVQDGRECGNGKAYCYHAQCRDHNDQCRRLWGDSQMGSLQCFKDNERGYQYGNCGYQQQKQSYIACGTK</sequence>
<keyword evidence="4" id="KW-0482">Metalloprotease</keyword>
<evidence type="ECO:0000256" key="4">
    <source>
        <dbReference type="ARBA" id="ARBA00023049"/>
    </source>
</evidence>
<evidence type="ECO:0000313" key="7">
    <source>
        <dbReference type="RefSeq" id="XP_022258445.1"/>
    </source>
</evidence>
<dbReference type="SMART" id="SM00608">
    <property type="entry name" value="ACR"/>
    <property type="match status" value="1"/>
</dbReference>
<name>A0ABM1TRD9_LIMPO</name>
<dbReference type="PANTHER" id="PTHR11905">
    <property type="entry name" value="ADAM A DISINTEGRIN AND METALLOPROTEASE DOMAIN"/>
    <property type="match status" value="1"/>
</dbReference>
<protein>
    <submittedName>
        <fullName evidence="7">Disintegrin and metalloproteinase domain-containing protein 21-like</fullName>
    </submittedName>
</protein>
<dbReference type="InterPro" id="IPR036436">
    <property type="entry name" value="Disintegrin_dom_sf"/>
</dbReference>
<keyword evidence="3" id="KW-0862">Zinc</keyword>
<keyword evidence="1" id="KW-0645">Protease</keyword>
<evidence type="ECO:0000256" key="2">
    <source>
        <dbReference type="ARBA" id="ARBA00022801"/>
    </source>
</evidence>
<organism evidence="6 7">
    <name type="scientific">Limulus polyphemus</name>
    <name type="common">Atlantic horseshoe crab</name>
    <dbReference type="NCBI Taxonomy" id="6850"/>
    <lineage>
        <taxon>Eukaryota</taxon>
        <taxon>Metazoa</taxon>
        <taxon>Ecdysozoa</taxon>
        <taxon>Arthropoda</taxon>
        <taxon>Chelicerata</taxon>
        <taxon>Merostomata</taxon>
        <taxon>Xiphosura</taxon>
        <taxon>Limulidae</taxon>
        <taxon>Limulus</taxon>
    </lineage>
</organism>
<gene>
    <name evidence="7" type="primary">LOC111089733</name>
</gene>
<dbReference type="SUPFAM" id="SSF57552">
    <property type="entry name" value="Blood coagulation inhibitor (disintegrin)"/>
    <property type="match status" value="1"/>
</dbReference>
<dbReference type="GeneID" id="111089733"/>
<evidence type="ECO:0000259" key="5">
    <source>
        <dbReference type="SMART" id="SM00608"/>
    </source>
</evidence>
<reference evidence="7" key="1">
    <citation type="submission" date="2025-08" db="UniProtKB">
        <authorList>
            <consortium name="RefSeq"/>
        </authorList>
    </citation>
    <scope>IDENTIFICATION</scope>
    <source>
        <tissue evidence="7">Muscle</tissue>
    </source>
</reference>
<evidence type="ECO:0000313" key="6">
    <source>
        <dbReference type="Proteomes" id="UP000694941"/>
    </source>
</evidence>
<accession>A0ABM1TRD9</accession>
<dbReference type="Proteomes" id="UP000694941">
    <property type="component" value="Unplaced"/>
</dbReference>
<dbReference type="Gene3D" id="4.10.70.10">
    <property type="entry name" value="Disintegrin domain"/>
    <property type="match status" value="1"/>
</dbReference>